<dbReference type="GO" id="GO:0016787">
    <property type="term" value="F:hydrolase activity"/>
    <property type="evidence" value="ECO:0007669"/>
    <property type="project" value="UniProtKB-KW"/>
</dbReference>
<evidence type="ECO:0000256" key="2">
    <source>
        <dbReference type="ARBA" id="ARBA00001946"/>
    </source>
</evidence>
<keyword evidence="4 8" id="KW-0378">Hydrolase</keyword>
<dbReference type="PANTHER" id="PTHR12318:SF0">
    <property type="entry name" value="ACYL-COENZYME A DIPHOSPHATASE NUDT19"/>
    <property type="match status" value="1"/>
</dbReference>
<dbReference type="InterPro" id="IPR039121">
    <property type="entry name" value="NUDT19"/>
</dbReference>
<protein>
    <submittedName>
        <fullName evidence="8">NUDIX hydrolase</fullName>
    </submittedName>
</protein>
<accession>A0ABW2R5F1</accession>
<keyword evidence="6" id="KW-0464">Manganese</keyword>
<reference evidence="9" key="1">
    <citation type="journal article" date="2019" name="Int. J. Syst. Evol. Microbiol.">
        <title>The Global Catalogue of Microorganisms (GCM) 10K type strain sequencing project: providing services to taxonomists for standard genome sequencing and annotation.</title>
        <authorList>
            <consortium name="The Broad Institute Genomics Platform"/>
            <consortium name="The Broad Institute Genome Sequencing Center for Infectious Disease"/>
            <person name="Wu L."/>
            <person name="Ma J."/>
        </authorList>
    </citation>
    <scope>NUCLEOTIDE SEQUENCE [LARGE SCALE GENOMIC DNA]</scope>
    <source>
        <strain evidence="9">CCUG 54518</strain>
    </source>
</reference>
<keyword evidence="5" id="KW-0460">Magnesium</keyword>
<evidence type="ECO:0000313" key="9">
    <source>
        <dbReference type="Proteomes" id="UP001596495"/>
    </source>
</evidence>
<evidence type="ECO:0000256" key="4">
    <source>
        <dbReference type="ARBA" id="ARBA00022801"/>
    </source>
</evidence>
<evidence type="ECO:0000256" key="1">
    <source>
        <dbReference type="ARBA" id="ARBA00001936"/>
    </source>
</evidence>
<dbReference type="InterPro" id="IPR015797">
    <property type="entry name" value="NUDIX_hydrolase-like_dom_sf"/>
</dbReference>
<keyword evidence="3" id="KW-0479">Metal-binding</keyword>
<evidence type="ECO:0000313" key="8">
    <source>
        <dbReference type="EMBL" id="MFC7433725.1"/>
    </source>
</evidence>
<dbReference type="SUPFAM" id="SSF55811">
    <property type="entry name" value="Nudix"/>
    <property type="match status" value="1"/>
</dbReference>
<dbReference type="Proteomes" id="UP001596495">
    <property type="component" value="Unassembled WGS sequence"/>
</dbReference>
<evidence type="ECO:0000256" key="6">
    <source>
        <dbReference type="ARBA" id="ARBA00023211"/>
    </source>
</evidence>
<comment type="cofactor">
    <cofactor evidence="1">
        <name>Mn(2+)</name>
        <dbReference type="ChEBI" id="CHEBI:29035"/>
    </cofactor>
</comment>
<feature type="domain" description="Nudix hydrolase" evidence="7">
    <location>
        <begin position="20"/>
        <end position="221"/>
    </location>
</feature>
<keyword evidence="9" id="KW-1185">Reference proteome</keyword>
<dbReference type="Gene3D" id="3.90.79.10">
    <property type="entry name" value="Nucleoside Triphosphate Pyrophosphohydrolase"/>
    <property type="match status" value="1"/>
</dbReference>
<dbReference type="PANTHER" id="PTHR12318">
    <property type="entry name" value="TESTOSTERONE-REGULATED PROTEIN RP2"/>
    <property type="match status" value="1"/>
</dbReference>
<evidence type="ECO:0000259" key="7">
    <source>
        <dbReference type="PROSITE" id="PS51462"/>
    </source>
</evidence>
<gene>
    <name evidence="8" type="ORF">ACFQNJ_04290</name>
</gene>
<evidence type="ECO:0000256" key="3">
    <source>
        <dbReference type="ARBA" id="ARBA00022723"/>
    </source>
</evidence>
<proteinExistence type="predicted"/>
<dbReference type="InterPro" id="IPR000086">
    <property type="entry name" value="NUDIX_hydrolase_dom"/>
</dbReference>
<comment type="caution">
    <text evidence="8">The sequence shown here is derived from an EMBL/GenBank/DDBJ whole genome shotgun (WGS) entry which is preliminary data.</text>
</comment>
<name>A0ABW2R5F1_9BURK</name>
<dbReference type="EMBL" id="JBHTBX010000002">
    <property type="protein sequence ID" value="MFC7433725.1"/>
    <property type="molecule type" value="Genomic_DNA"/>
</dbReference>
<sequence length="299" mass="32663">MTAQCGMAIPFLSQEVHSAPLPSATVLVLRDGSTGLEVLMVRRHGNAGVLGGVHVFPGGKLDAADGQVAAGALDLTPQACVARLAESALSADEAVALHVAALRETWEEVELVLGMDAWTRSRQQSLEERIGQGQDWAAAMQTEARRIPVSALVPWSRWITPRLPSVSSKRFDTRFFLARLPSGQTARHDGHEATEAVWLSPRDALERFWADDIELAPPQIMSLVALSRFRDVDAALAHAQGRRPPLIEPHPFDRDGCRVICYPGDPEHPVSEPAWQGPTRLTYRNRRFEPDGGLTALLA</sequence>
<dbReference type="CDD" id="cd18870">
    <property type="entry name" value="NUDIX_AcylCoAdiphos_Nudt19"/>
    <property type="match status" value="1"/>
</dbReference>
<dbReference type="RefSeq" id="WP_382254105.1">
    <property type="nucleotide sequence ID" value="NZ_JBHTBX010000002.1"/>
</dbReference>
<dbReference type="PROSITE" id="PS51462">
    <property type="entry name" value="NUDIX"/>
    <property type="match status" value="1"/>
</dbReference>
<organism evidence="8 9">
    <name type="scientific">Hydrogenophaga bisanensis</name>
    <dbReference type="NCBI Taxonomy" id="439611"/>
    <lineage>
        <taxon>Bacteria</taxon>
        <taxon>Pseudomonadati</taxon>
        <taxon>Pseudomonadota</taxon>
        <taxon>Betaproteobacteria</taxon>
        <taxon>Burkholderiales</taxon>
        <taxon>Comamonadaceae</taxon>
        <taxon>Hydrogenophaga</taxon>
    </lineage>
</organism>
<evidence type="ECO:0000256" key="5">
    <source>
        <dbReference type="ARBA" id="ARBA00022842"/>
    </source>
</evidence>
<comment type="cofactor">
    <cofactor evidence="2">
        <name>Mg(2+)</name>
        <dbReference type="ChEBI" id="CHEBI:18420"/>
    </cofactor>
</comment>